<evidence type="ECO:0000256" key="6">
    <source>
        <dbReference type="SAM" id="MobiDB-lite"/>
    </source>
</evidence>
<comment type="subcellular location">
    <subcellularLocation>
        <location evidence="1">Cell membrane</location>
        <topology evidence="1">Single-pass membrane protein</topology>
    </subcellularLocation>
</comment>
<evidence type="ECO:0000256" key="3">
    <source>
        <dbReference type="ARBA" id="ARBA00022821"/>
    </source>
</evidence>
<evidence type="ECO:0000256" key="4">
    <source>
        <dbReference type="PROSITE-ProRule" id="PRU00285"/>
    </source>
</evidence>
<dbReference type="InParanoid" id="A0A804IIM9"/>
<sequence length="264" mass="29472">MERRPSAARGQRAYDNFVPSHEVVREKDAEIFLIQLPGFKKEHIKIQINDYGQLKISGERPVADNRWSRFLKELKVPDYCNVSEIKAKFEDGLLYIIKPILATKPGADGMAPETTTLDGKATREKKADDDSKNGVSQKTKTKPKRQESDGGVNKQSNEKKESLDDAGKDVQKVSEKERGGRIEGPKYSGKVAAKHEGGRNGARMTESRKEEAVTPELTPAERGNMRRNLTIVRGFYTRKQLMLNAALAAAIVILAGVVLFYVTR</sequence>
<comment type="similarity">
    <text evidence="4 5">Belongs to the small heat shock protein (HSP20) family.</text>
</comment>
<dbReference type="Proteomes" id="UP000012960">
    <property type="component" value="Unplaced"/>
</dbReference>
<evidence type="ECO:0000256" key="2">
    <source>
        <dbReference type="ARBA" id="ARBA00022475"/>
    </source>
</evidence>
<dbReference type="OrthoDB" id="1431247at2759"/>
<feature type="region of interest" description="Disordered" evidence="6">
    <location>
        <begin position="105"/>
        <end position="216"/>
    </location>
</feature>
<keyword evidence="7" id="KW-1133">Transmembrane helix</keyword>
<evidence type="ECO:0000256" key="5">
    <source>
        <dbReference type="RuleBase" id="RU003616"/>
    </source>
</evidence>
<protein>
    <submittedName>
        <fullName evidence="9">(wild Malaysian banana) hypothetical protein</fullName>
    </submittedName>
</protein>
<dbReference type="GO" id="GO:0005886">
    <property type="term" value="C:plasma membrane"/>
    <property type="evidence" value="ECO:0007669"/>
    <property type="project" value="UniProtKB-SubCell"/>
</dbReference>
<dbReference type="AlphaFoldDB" id="A0A804IIM9"/>
<feature type="compositionally biased region" description="Basic and acidic residues" evidence="6">
    <location>
        <begin position="120"/>
        <end position="132"/>
    </location>
</feature>
<feature type="transmembrane region" description="Helical" evidence="7">
    <location>
        <begin position="241"/>
        <end position="262"/>
    </location>
</feature>
<keyword evidence="7" id="KW-0812">Transmembrane</keyword>
<reference evidence="9" key="1">
    <citation type="submission" date="2021-03" db="EMBL/GenBank/DDBJ databases">
        <authorList>
            <consortium name="Genoscope - CEA"/>
            <person name="William W."/>
        </authorList>
    </citation>
    <scope>NUCLEOTIDE SEQUENCE</scope>
    <source>
        <strain evidence="9">Doubled-haploid Pahang</strain>
    </source>
</reference>
<proteinExistence type="inferred from homology"/>
<dbReference type="Gramene" id="Ma03_t32070.1">
    <property type="protein sequence ID" value="Ma03_p32070.1"/>
    <property type="gene ID" value="Ma03_g32070"/>
</dbReference>
<dbReference type="PROSITE" id="PS01031">
    <property type="entry name" value="SHSP"/>
    <property type="match status" value="1"/>
</dbReference>
<dbReference type="EnsemblPlants" id="Ma03_t32070.1">
    <property type="protein sequence ID" value="Ma03_p32070.1"/>
    <property type="gene ID" value="Ma03_g32070"/>
</dbReference>
<dbReference type="EMBL" id="HG996468">
    <property type="protein sequence ID" value="CAG1851899.1"/>
    <property type="molecule type" value="Genomic_DNA"/>
</dbReference>
<name>A0A804IIM9_MUSAM</name>
<keyword evidence="11" id="KW-1185">Reference proteome</keyword>
<keyword evidence="3" id="KW-0611">Plant defense</keyword>
<evidence type="ECO:0000256" key="7">
    <source>
        <dbReference type="SAM" id="Phobius"/>
    </source>
</evidence>
<keyword evidence="7" id="KW-0472">Membrane</keyword>
<dbReference type="InterPro" id="IPR002068">
    <property type="entry name" value="A-crystallin/Hsp20_dom"/>
</dbReference>
<gene>
    <name evidence="9" type="ORF">GSMUA_186670.1</name>
</gene>
<evidence type="ECO:0000313" key="11">
    <source>
        <dbReference type="Proteomes" id="UP000012960"/>
    </source>
</evidence>
<reference evidence="10" key="2">
    <citation type="submission" date="2021-05" db="UniProtKB">
        <authorList>
            <consortium name="EnsemblPlants"/>
        </authorList>
    </citation>
    <scope>IDENTIFICATION</scope>
    <source>
        <strain evidence="10">subsp. malaccensis</strain>
    </source>
</reference>
<dbReference type="PANTHER" id="PTHR43670:SF132">
    <property type="entry name" value="OS03G0157600 PROTEIN"/>
    <property type="match status" value="1"/>
</dbReference>
<accession>A0A804IIM9</accession>
<dbReference type="CDD" id="cd06464">
    <property type="entry name" value="ACD_sHsps-like"/>
    <property type="match status" value="1"/>
</dbReference>
<dbReference type="Gene3D" id="2.60.40.790">
    <property type="match status" value="1"/>
</dbReference>
<evidence type="ECO:0000313" key="10">
    <source>
        <dbReference type="EnsemblPlants" id="Ma03_p32070.1"/>
    </source>
</evidence>
<dbReference type="InterPro" id="IPR008978">
    <property type="entry name" value="HSP20-like_chaperone"/>
</dbReference>
<organism evidence="10 11">
    <name type="scientific">Musa acuminata subsp. malaccensis</name>
    <name type="common">Wild banana</name>
    <name type="synonym">Musa malaccensis</name>
    <dbReference type="NCBI Taxonomy" id="214687"/>
    <lineage>
        <taxon>Eukaryota</taxon>
        <taxon>Viridiplantae</taxon>
        <taxon>Streptophyta</taxon>
        <taxon>Embryophyta</taxon>
        <taxon>Tracheophyta</taxon>
        <taxon>Spermatophyta</taxon>
        <taxon>Magnoliopsida</taxon>
        <taxon>Liliopsida</taxon>
        <taxon>Zingiberales</taxon>
        <taxon>Musaceae</taxon>
        <taxon>Musa</taxon>
    </lineage>
</organism>
<feature type="compositionally biased region" description="Basic and acidic residues" evidence="6">
    <location>
        <begin position="156"/>
        <end position="184"/>
    </location>
</feature>
<evidence type="ECO:0000313" key="9">
    <source>
        <dbReference type="EMBL" id="CAG1851899.1"/>
    </source>
</evidence>
<evidence type="ECO:0000256" key="1">
    <source>
        <dbReference type="ARBA" id="ARBA00004162"/>
    </source>
</evidence>
<feature type="domain" description="SHSP" evidence="8">
    <location>
        <begin position="12"/>
        <end position="115"/>
    </location>
</feature>
<dbReference type="PANTHER" id="PTHR43670">
    <property type="entry name" value="HEAT SHOCK PROTEIN 26"/>
    <property type="match status" value="1"/>
</dbReference>
<dbReference type="SUPFAM" id="SSF49764">
    <property type="entry name" value="HSP20-like chaperones"/>
    <property type="match status" value="1"/>
</dbReference>
<evidence type="ECO:0000259" key="8">
    <source>
        <dbReference type="PROSITE" id="PS01031"/>
    </source>
</evidence>
<dbReference type="GO" id="GO:0006952">
    <property type="term" value="P:defense response"/>
    <property type="evidence" value="ECO:0007669"/>
    <property type="project" value="UniProtKB-KW"/>
</dbReference>
<dbReference type="Pfam" id="PF00011">
    <property type="entry name" value="HSP20"/>
    <property type="match status" value="1"/>
</dbReference>
<keyword evidence="2" id="KW-1003">Cell membrane</keyword>